<evidence type="ECO:0000313" key="2">
    <source>
        <dbReference type="Proteomes" id="UP000478052"/>
    </source>
</evidence>
<comment type="caution">
    <text evidence="1">The sequence shown here is derived from an EMBL/GenBank/DDBJ whole genome shotgun (WGS) entry which is preliminary data.</text>
</comment>
<sequence length="84" mass="9456">MYIYIIVNGNSSPCIRATIAEHSGGNRAPQRRWRSFCMRVTVLISRGPDIVLMALVDADYCFRYVDVGCKGRRSDGGVFKNIKL</sequence>
<organism evidence="1 2">
    <name type="scientific">Aphis craccivora</name>
    <name type="common">Cowpea aphid</name>
    <dbReference type="NCBI Taxonomy" id="307492"/>
    <lineage>
        <taxon>Eukaryota</taxon>
        <taxon>Metazoa</taxon>
        <taxon>Ecdysozoa</taxon>
        <taxon>Arthropoda</taxon>
        <taxon>Hexapoda</taxon>
        <taxon>Insecta</taxon>
        <taxon>Pterygota</taxon>
        <taxon>Neoptera</taxon>
        <taxon>Paraneoptera</taxon>
        <taxon>Hemiptera</taxon>
        <taxon>Sternorrhyncha</taxon>
        <taxon>Aphidomorpha</taxon>
        <taxon>Aphidoidea</taxon>
        <taxon>Aphididae</taxon>
        <taxon>Aphidini</taxon>
        <taxon>Aphis</taxon>
        <taxon>Aphis</taxon>
    </lineage>
</organism>
<evidence type="ECO:0000313" key="1">
    <source>
        <dbReference type="EMBL" id="KAF0704728.1"/>
    </source>
</evidence>
<name>A0A6G0VPQ9_APHCR</name>
<reference evidence="1 2" key="1">
    <citation type="submission" date="2019-08" db="EMBL/GenBank/DDBJ databases">
        <title>Whole genome of Aphis craccivora.</title>
        <authorList>
            <person name="Voronova N.V."/>
            <person name="Shulinski R.S."/>
            <person name="Bandarenka Y.V."/>
            <person name="Zhorov D.G."/>
            <person name="Warner D."/>
        </authorList>
    </citation>
    <scope>NUCLEOTIDE SEQUENCE [LARGE SCALE GENOMIC DNA]</scope>
    <source>
        <strain evidence="1">180601</strain>
        <tissue evidence="1">Whole Body</tissue>
    </source>
</reference>
<dbReference type="EMBL" id="VUJU01013479">
    <property type="protein sequence ID" value="KAF0704728.1"/>
    <property type="molecule type" value="Genomic_DNA"/>
</dbReference>
<dbReference type="Proteomes" id="UP000478052">
    <property type="component" value="Unassembled WGS sequence"/>
</dbReference>
<accession>A0A6G0VPQ9</accession>
<dbReference type="OrthoDB" id="8195994at2759"/>
<protein>
    <submittedName>
        <fullName evidence="1">Protein ALP1-like</fullName>
    </submittedName>
</protein>
<keyword evidence="2" id="KW-1185">Reference proteome</keyword>
<gene>
    <name evidence="1" type="ORF">FWK35_00028316</name>
</gene>
<proteinExistence type="predicted"/>
<dbReference type="AlphaFoldDB" id="A0A6G0VPQ9"/>